<sequence>MLAALANRLLAVPAPALVAAPAPAVAIAAVRAIFRQVPPRLVTASQLLRTESRYKFIVQEGAYVARRNWSKPSAMGPGASHGGGAKTAAERIGMDK</sequence>
<protein>
    <submittedName>
        <fullName evidence="3">Uncharacterized protein</fullName>
    </submittedName>
</protein>
<feature type="signal peptide" evidence="2">
    <location>
        <begin position="1"/>
        <end position="19"/>
    </location>
</feature>
<accession>A0ABQ9ZK28</accession>
<evidence type="ECO:0000313" key="4">
    <source>
        <dbReference type="Proteomes" id="UP001234178"/>
    </source>
</evidence>
<dbReference type="EMBL" id="JAOYFB010000004">
    <property type="protein sequence ID" value="KAK4013276.1"/>
    <property type="molecule type" value="Genomic_DNA"/>
</dbReference>
<gene>
    <name evidence="3" type="ORF">OUZ56_025510</name>
</gene>
<feature type="region of interest" description="Disordered" evidence="1">
    <location>
        <begin position="74"/>
        <end position="96"/>
    </location>
</feature>
<organism evidence="3 4">
    <name type="scientific">Daphnia magna</name>
    <dbReference type="NCBI Taxonomy" id="35525"/>
    <lineage>
        <taxon>Eukaryota</taxon>
        <taxon>Metazoa</taxon>
        <taxon>Ecdysozoa</taxon>
        <taxon>Arthropoda</taxon>
        <taxon>Crustacea</taxon>
        <taxon>Branchiopoda</taxon>
        <taxon>Diplostraca</taxon>
        <taxon>Cladocera</taxon>
        <taxon>Anomopoda</taxon>
        <taxon>Daphniidae</taxon>
        <taxon>Daphnia</taxon>
    </lineage>
</organism>
<evidence type="ECO:0000256" key="1">
    <source>
        <dbReference type="SAM" id="MobiDB-lite"/>
    </source>
</evidence>
<reference evidence="3 4" key="1">
    <citation type="journal article" date="2023" name="Nucleic Acids Res.">
        <title>The hologenome of Daphnia magna reveals possible DNA methylation and microbiome-mediated evolution of the host genome.</title>
        <authorList>
            <person name="Chaturvedi A."/>
            <person name="Li X."/>
            <person name="Dhandapani V."/>
            <person name="Marshall H."/>
            <person name="Kissane S."/>
            <person name="Cuenca-Cambronero M."/>
            <person name="Asole G."/>
            <person name="Calvet F."/>
            <person name="Ruiz-Romero M."/>
            <person name="Marangio P."/>
            <person name="Guigo R."/>
            <person name="Rago D."/>
            <person name="Mirbahai L."/>
            <person name="Eastwood N."/>
            <person name="Colbourne J.K."/>
            <person name="Zhou J."/>
            <person name="Mallon E."/>
            <person name="Orsini L."/>
        </authorList>
    </citation>
    <scope>NUCLEOTIDE SEQUENCE [LARGE SCALE GENOMIC DNA]</scope>
    <source>
        <strain evidence="3">LRV0_1</strain>
    </source>
</reference>
<dbReference type="Proteomes" id="UP001234178">
    <property type="component" value="Unassembled WGS sequence"/>
</dbReference>
<comment type="caution">
    <text evidence="3">The sequence shown here is derived from an EMBL/GenBank/DDBJ whole genome shotgun (WGS) entry which is preliminary data.</text>
</comment>
<name>A0ABQ9ZK28_9CRUS</name>
<feature type="chain" id="PRO_5045514735" evidence="2">
    <location>
        <begin position="20"/>
        <end position="96"/>
    </location>
</feature>
<evidence type="ECO:0000313" key="3">
    <source>
        <dbReference type="EMBL" id="KAK4013276.1"/>
    </source>
</evidence>
<keyword evidence="4" id="KW-1185">Reference proteome</keyword>
<evidence type="ECO:0000256" key="2">
    <source>
        <dbReference type="SAM" id="SignalP"/>
    </source>
</evidence>
<proteinExistence type="predicted"/>
<keyword evidence="2" id="KW-0732">Signal</keyword>